<evidence type="ECO:0000313" key="2">
    <source>
        <dbReference type="Proteomes" id="UP000789920"/>
    </source>
</evidence>
<keyword evidence="2" id="KW-1185">Reference proteome</keyword>
<evidence type="ECO:0000313" key="1">
    <source>
        <dbReference type="EMBL" id="CAG8826076.1"/>
    </source>
</evidence>
<dbReference type="Proteomes" id="UP000789920">
    <property type="component" value="Unassembled WGS sequence"/>
</dbReference>
<name>A0ACA9S5K0_9GLOM</name>
<reference evidence="1" key="1">
    <citation type="submission" date="2021-06" db="EMBL/GenBank/DDBJ databases">
        <authorList>
            <person name="Kallberg Y."/>
            <person name="Tangrot J."/>
            <person name="Rosling A."/>
        </authorList>
    </citation>
    <scope>NUCLEOTIDE SEQUENCE</scope>
    <source>
        <strain evidence="1">MA461A</strain>
    </source>
</reference>
<gene>
    <name evidence="1" type="ORF">RPERSI_LOCUS26644</name>
</gene>
<accession>A0ACA9S5K0</accession>
<feature type="non-terminal residue" evidence="1">
    <location>
        <position position="1"/>
    </location>
</feature>
<organism evidence="1 2">
    <name type="scientific">Racocetra persica</name>
    <dbReference type="NCBI Taxonomy" id="160502"/>
    <lineage>
        <taxon>Eukaryota</taxon>
        <taxon>Fungi</taxon>
        <taxon>Fungi incertae sedis</taxon>
        <taxon>Mucoromycota</taxon>
        <taxon>Glomeromycotina</taxon>
        <taxon>Glomeromycetes</taxon>
        <taxon>Diversisporales</taxon>
        <taxon>Gigasporaceae</taxon>
        <taxon>Racocetra</taxon>
    </lineage>
</organism>
<comment type="caution">
    <text evidence="1">The sequence shown here is derived from an EMBL/GenBank/DDBJ whole genome shotgun (WGS) entry which is preliminary data.</text>
</comment>
<proteinExistence type="predicted"/>
<sequence>SIELLLAKLQSQEFSFFKVKVISGAGQYLTTMQEFGKLIGEPDVLVCISGLKDFERFTGNQNLKICLRPPSLYLQTSRISL</sequence>
<protein>
    <submittedName>
        <fullName evidence="1">20746_t:CDS:1</fullName>
    </submittedName>
</protein>
<feature type="non-terminal residue" evidence="1">
    <location>
        <position position="81"/>
    </location>
</feature>
<dbReference type="EMBL" id="CAJVQC010091627">
    <property type="protein sequence ID" value="CAG8826076.1"/>
    <property type="molecule type" value="Genomic_DNA"/>
</dbReference>